<evidence type="ECO:0000313" key="8">
    <source>
        <dbReference type="EMBL" id="KAK4237251.1"/>
    </source>
</evidence>
<feature type="region of interest" description="Disordered" evidence="5">
    <location>
        <begin position="324"/>
        <end position="370"/>
    </location>
</feature>
<gene>
    <name evidence="8" type="ORF">C8A03DRAFT_34820</name>
</gene>
<evidence type="ECO:0000256" key="4">
    <source>
        <dbReference type="ARBA" id="ARBA00023136"/>
    </source>
</evidence>
<feature type="chain" id="PRO_5043055007" evidence="7">
    <location>
        <begin position="20"/>
        <end position="648"/>
    </location>
</feature>
<comment type="subcellular location">
    <subcellularLocation>
        <location evidence="1">Membrane</location>
        <topology evidence="1">Multi-pass membrane protein</topology>
    </subcellularLocation>
</comment>
<dbReference type="GO" id="GO:0005886">
    <property type="term" value="C:plasma membrane"/>
    <property type="evidence" value="ECO:0007669"/>
    <property type="project" value="InterPro"/>
</dbReference>
<keyword evidence="7" id="KW-0732">Signal</keyword>
<keyword evidence="4 6" id="KW-0472">Membrane</keyword>
<dbReference type="PRINTS" id="PR00342">
    <property type="entry name" value="RHESUSRHD"/>
</dbReference>
<evidence type="ECO:0000256" key="3">
    <source>
        <dbReference type="ARBA" id="ARBA00022989"/>
    </source>
</evidence>
<sequence length="648" mass="66340">MDQMLLTAILSLAVASARAASIAYVTDLPLYSALSALLYGVQTQTYSACPEDVTALQSCVCTKNNNLASIKSKISVSVSYSCGSTASDDQASAQTVLSAYCDPDATVNFPTPTAVTDYITDVPEFEYLAPCAQSALKYAVGTMTWDLCPTDAPALASCACMKNQNSLVISQLINSEAKQSCSGHTADISSAQAMFSAYCLMNNGTTSFPVPSAPPGDMSYYITDLPQFSSLAPCAASGLSYVVQSQTYDLCPEGPQALASCVCLKDSMMPNEILKSITSSVKYSCSATASEDVSSAVAVYNLYCDAAAARVTAAGVTNSVEQSYPVSRAPAGPNQTGGSGTGSGSGSGNGGSNGNGSGGSTEGDSTSGSSGPSIGAIVGGVVGGIGGLALLGALIFFIMKAVRKGKSDALPVPDTADPANRPPVAPVAFGGKAELPSDSVAATPPPPSPSPSTLKVGAVPARGDTVSPVSANTGGATPPSNQAELSGQPALYPPMPNRPELLGHSAATPPPPSPHASELYGQVSSSPYRPELQGQGVMYPPPPPNMSELQGQGTQFQNANPNRPELAGQYSYPSPQPPPMQQQAQQLYPSPVPSRHPQQMQGHQAYHSGTPPAGGPPMYGQPHLHQASWQSGPVPAYHEMDAGMPPQR</sequence>
<feature type="signal peptide" evidence="7">
    <location>
        <begin position="1"/>
        <end position="19"/>
    </location>
</feature>
<comment type="caution">
    <text evidence="8">The sequence shown here is derived from an EMBL/GenBank/DDBJ whole genome shotgun (WGS) entry which is preliminary data.</text>
</comment>
<keyword evidence="3 6" id="KW-1133">Transmembrane helix</keyword>
<proteinExistence type="predicted"/>
<dbReference type="EMBL" id="MU860148">
    <property type="protein sequence ID" value="KAK4237251.1"/>
    <property type="molecule type" value="Genomic_DNA"/>
</dbReference>
<organism evidence="8 9">
    <name type="scientific">Achaetomium macrosporum</name>
    <dbReference type="NCBI Taxonomy" id="79813"/>
    <lineage>
        <taxon>Eukaryota</taxon>
        <taxon>Fungi</taxon>
        <taxon>Dikarya</taxon>
        <taxon>Ascomycota</taxon>
        <taxon>Pezizomycotina</taxon>
        <taxon>Sordariomycetes</taxon>
        <taxon>Sordariomycetidae</taxon>
        <taxon>Sordariales</taxon>
        <taxon>Chaetomiaceae</taxon>
        <taxon>Achaetomium</taxon>
    </lineage>
</organism>
<feature type="transmembrane region" description="Helical" evidence="6">
    <location>
        <begin position="374"/>
        <end position="398"/>
    </location>
</feature>
<keyword evidence="2 6" id="KW-0812">Transmembrane</keyword>
<keyword evidence="9" id="KW-1185">Reference proteome</keyword>
<feature type="compositionally biased region" description="Polar residues" evidence="5">
    <location>
        <begin position="467"/>
        <end position="485"/>
    </location>
</feature>
<dbReference type="AlphaFoldDB" id="A0AAN7C976"/>
<evidence type="ECO:0000256" key="6">
    <source>
        <dbReference type="SAM" id="Phobius"/>
    </source>
</evidence>
<evidence type="ECO:0000256" key="1">
    <source>
        <dbReference type="ARBA" id="ARBA00004141"/>
    </source>
</evidence>
<reference evidence="8" key="1">
    <citation type="journal article" date="2023" name="Mol. Phylogenet. Evol.">
        <title>Genome-scale phylogeny and comparative genomics of the fungal order Sordariales.</title>
        <authorList>
            <person name="Hensen N."/>
            <person name="Bonometti L."/>
            <person name="Westerberg I."/>
            <person name="Brannstrom I.O."/>
            <person name="Guillou S."/>
            <person name="Cros-Aarteil S."/>
            <person name="Calhoun S."/>
            <person name="Haridas S."/>
            <person name="Kuo A."/>
            <person name="Mondo S."/>
            <person name="Pangilinan J."/>
            <person name="Riley R."/>
            <person name="LaButti K."/>
            <person name="Andreopoulos B."/>
            <person name="Lipzen A."/>
            <person name="Chen C."/>
            <person name="Yan M."/>
            <person name="Daum C."/>
            <person name="Ng V."/>
            <person name="Clum A."/>
            <person name="Steindorff A."/>
            <person name="Ohm R.A."/>
            <person name="Martin F."/>
            <person name="Silar P."/>
            <person name="Natvig D.O."/>
            <person name="Lalanne C."/>
            <person name="Gautier V."/>
            <person name="Ament-Velasquez S.L."/>
            <person name="Kruys A."/>
            <person name="Hutchinson M.I."/>
            <person name="Powell A.J."/>
            <person name="Barry K."/>
            <person name="Miller A.N."/>
            <person name="Grigoriev I.V."/>
            <person name="Debuchy R."/>
            <person name="Gladieux P."/>
            <person name="Hiltunen Thoren M."/>
            <person name="Johannesson H."/>
        </authorList>
    </citation>
    <scope>NUCLEOTIDE SEQUENCE</scope>
    <source>
        <strain evidence="8">CBS 532.94</strain>
    </source>
</reference>
<dbReference type="Proteomes" id="UP001303760">
    <property type="component" value="Unassembled WGS sequence"/>
</dbReference>
<name>A0AAN7C976_9PEZI</name>
<evidence type="ECO:0000256" key="7">
    <source>
        <dbReference type="SAM" id="SignalP"/>
    </source>
</evidence>
<protein>
    <submittedName>
        <fullName evidence="8">Uncharacterized protein</fullName>
    </submittedName>
</protein>
<evidence type="ECO:0000256" key="2">
    <source>
        <dbReference type="ARBA" id="ARBA00022692"/>
    </source>
</evidence>
<evidence type="ECO:0000256" key="5">
    <source>
        <dbReference type="SAM" id="MobiDB-lite"/>
    </source>
</evidence>
<feature type="compositionally biased region" description="Polar residues" evidence="5">
    <location>
        <begin position="547"/>
        <end position="561"/>
    </location>
</feature>
<feature type="region of interest" description="Disordered" evidence="5">
    <location>
        <begin position="411"/>
        <end position="648"/>
    </location>
</feature>
<accession>A0AAN7C976</accession>
<feature type="compositionally biased region" description="Gly residues" evidence="5">
    <location>
        <begin position="335"/>
        <end position="361"/>
    </location>
</feature>
<evidence type="ECO:0000313" key="9">
    <source>
        <dbReference type="Proteomes" id="UP001303760"/>
    </source>
</evidence>
<reference evidence="8" key="2">
    <citation type="submission" date="2023-05" db="EMBL/GenBank/DDBJ databases">
        <authorList>
            <consortium name="Lawrence Berkeley National Laboratory"/>
            <person name="Steindorff A."/>
            <person name="Hensen N."/>
            <person name="Bonometti L."/>
            <person name="Westerberg I."/>
            <person name="Brannstrom I.O."/>
            <person name="Guillou S."/>
            <person name="Cros-Aarteil S."/>
            <person name="Calhoun S."/>
            <person name="Haridas S."/>
            <person name="Kuo A."/>
            <person name="Mondo S."/>
            <person name="Pangilinan J."/>
            <person name="Riley R."/>
            <person name="Labutti K."/>
            <person name="Andreopoulos B."/>
            <person name="Lipzen A."/>
            <person name="Chen C."/>
            <person name="Yanf M."/>
            <person name="Daum C."/>
            <person name="Ng V."/>
            <person name="Clum A."/>
            <person name="Ohm R."/>
            <person name="Martin F."/>
            <person name="Silar P."/>
            <person name="Natvig D."/>
            <person name="Lalanne C."/>
            <person name="Gautier V."/>
            <person name="Ament-Velasquez S.L."/>
            <person name="Kruys A."/>
            <person name="Hutchinson M.I."/>
            <person name="Powell A.J."/>
            <person name="Barry K."/>
            <person name="Miller A.N."/>
            <person name="Grigoriev I.V."/>
            <person name="Debuchy R."/>
            <person name="Gladieux P."/>
            <person name="Thoren M.H."/>
            <person name="Johannesson H."/>
        </authorList>
    </citation>
    <scope>NUCLEOTIDE SEQUENCE</scope>
    <source>
        <strain evidence="8">CBS 532.94</strain>
    </source>
</reference>
<dbReference type="InterPro" id="IPR002229">
    <property type="entry name" value="RhesusRHD"/>
</dbReference>